<dbReference type="GO" id="GO:0005829">
    <property type="term" value="C:cytosol"/>
    <property type="evidence" value="ECO:0007669"/>
    <property type="project" value="TreeGrafter"/>
</dbReference>
<evidence type="ECO:0000313" key="4">
    <source>
        <dbReference type="EMBL" id="HIR13702.1"/>
    </source>
</evidence>
<dbReference type="GO" id="GO:0016301">
    <property type="term" value="F:kinase activity"/>
    <property type="evidence" value="ECO:0007669"/>
    <property type="project" value="UniProtKB-KW"/>
</dbReference>
<dbReference type="Proteomes" id="UP000886757">
    <property type="component" value="Unassembled WGS sequence"/>
</dbReference>
<sequence>MEKGKKYDVICIGQIIQDIVVTGIPKTALMEERDSFMSEETILSTGGDAANQAVTLARLGNRTALLARLDQGSVGQMVYGEFEKEGVDTSLLVRPEDCQNITSIVMVQPGGVHKFFIGPGRNYELRIEDVNLEDIKNARAVTAGSLFGLGVLDREGIDKVFWTAKEAGAITVADMTYDMHKIGARAFDKLYPAIDYLMPSYDEAVFVTGEMEPDKIADVFLKAGVGNVVLKLGDQGCFFKSAGERFYTDPYSVKPVDTTGCGDNFVAGFVHELLKGMPHKVCTEFACGIGGLNSLGLGAHRTVQSEMHVEEFMKKTEKVKYDRT</sequence>
<dbReference type="CDD" id="cd01166">
    <property type="entry name" value="KdgK"/>
    <property type="match status" value="1"/>
</dbReference>
<evidence type="ECO:0000256" key="2">
    <source>
        <dbReference type="ARBA" id="ARBA00022777"/>
    </source>
</evidence>
<dbReference type="PANTHER" id="PTHR10584">
    <property type="entry name" value="SUGAR KINASE"/>
    <property type="match status" value="1"/>
</dbReference>
<dbReference type="SUPFAM" id="SSF53613">
    <property type="entry name" value="Ribokinase-like"/>
    <property type="match status" value="1"/>
</dbReference>
<feature type="domain" description="Carbohydrate kinase PfkB" evidence="3">
    <location>
        <begin position="9"/>
        <end position="293"/>
    </location>
</feature>
<dbReference type="InterPro" id="IPR011611">
    <property type="entry name" value="PfkB_dom"/>
</dbReference>
<keyword evidence="2 4" id="KW-0418">Kinase</keyword>
<accession>A0A9D1AE40</accession>
<evidence type="ECO:0000256" key="1">
    <source>
        <dbReference type="ARBA" id="ARBA00022679"/>
    </source>
</evidence>
<proteinExistence type="predicted"/>
<evidence type="ECO:0000313" key="5">
    <source>
        <dbReference type="Proteomes" id="UP000886757"/>
    </source>
</evidence>
<dbReference type="InterPro" id="IPR002139">
    <property type="entry name" value="Ribo/fructo_kinase"/>
</dbReference>
<dbReference type="PRINTS" id="PR00990">
    <property type="entry name" value="RIBOKINASE"/>
</dbReference>
<evidence type="ECO:0000259" key="3">
    <source>
        <dbReference type="Pfam" id="PF00294"/>
    </source>
</evidence>
<gene>
    <name evidence="4" type="ORF">IAB31_07250</name>
</gene>
<dbReference type="Gene3D" id="3.40.1190.20">
    <property type="match status" value="1"/>
</dbReference>
<reference evidence="4" key="1">
    <citation type="submission" date="2020-10" db="EMBL/GenBank/DDBJ databases">
        <authorList>
            <person name="Gilroy R."/>
        </authorList>
    </citation>
    <scope>NUCLEOTIDE SEQUENCE</scope>
    <source>
        <strain evidence="4">ChiSjej4B22-8148</strain>
    </source>
</reference>
<protein>
    <submittedName>
        <fullName evidence="4">Carbohydrate kinase family protein</fullName>
    </submittedName>
</protein>
<dbReference type="GO" id="GO:0006796">
    <property type="term" value="P:phosphate-containing compound metabolic process"/>
    <property type="evidence" value="ECO:0007669"/>
    <property type="project" value="UniProtKB-ARBA"/>
</dbReference>
<keyword evidence="1" id="KW-0808">Transferase</keyword>
<reference evidence="4" key="2">
    <citation type="journal article" date="2021" name="PeerJ">
        <title>Extensive microbial diversity within the chicken gut microbiome revealed by metagenomics and culture.</title>
        <authorList>
            <person name="Gilroy R."/>
            <person name="Ravi A."/>
            <person name="Getino M."/>
            <person name="Pursley I."/>
            <person name="Horton D.L."/>
            <person name="Alikhan N.F."/>
            <person name="Baker D."/>
            <person name="Gharbi K."/>
            <person name="Hall N."/>
            <person name="Watson M."/>
            <person name="Adriaenssens E.M."/>
            <person name="Foster-Nyarko E."/>
            <person name="Jarju S."/>
            <person name="Secka A."/>
            <person name="Antonio M."/>
            <person name="Oren A."/>
            <person name="Chaudhuri R.R."/>
            <person name="La Ragione R."/>
            <person name="Hildebrand F."/>
            <person name="Pallen M.J."/>
        </authorList>
    </citation>
    <scope>NUCLEOTIDE SEQUENCE</scope>
    <source>
        <strain evidence="4">ChiSjej4B22-8148</strain>
    </source>
</reference>
<dbReference type="Pfam" id="PF00294">
    <property type="entry name" value="PfkB"/>
    <property type="match status" value="1"/>
</dbReference>
<name>A0A9D1AE40_9FIRM</name>
<organism evidence="4 5">
    <name type="scientific">Candidatus Choladousia intestinavium</name>
    <dbReference type="NCBI Taxonomy" id="2840727"/>
    <lineage>
        <taxon>Bacteria</taxon>
        <taxon>Bacillati</taxon>
        <taxon>Bacillota</taxon>
        <taxon>Clostridia</taxon>
        <taxon>Lachnospirales</taxon>
        <taxon>Lachnospiraceae</taxon>
        <taxon>Lachnospiraceae incertae sedis</taxon>
        <taxon>Candidatus Choladousia</taxon>
    </lineage>
</organism>
<comment type="caution">
    <text evidence="4">The sequence shown here is derived from an EMBL/GenBank/DDBJ whole genome shotgun (WGS) entry which is preliminary data.</text>
</comment>
<dbReference type="EMBL" id="DVGK01000081">
    <property type="protein sequence ID" value="HIR13702.1"/>
    <property type="molecule type" value="Genomic_DNA"/>
</dbReference>
<dbReference type="InterPro" id="IPR029056">
    <property type="entry name" value="Ribokinase-like"/>
</dbReference>
<dbReference type="PANTHER" id="PTHR10584:SF166">
    <property type="entry name" value="RIBOKINASE"/>
    <property type="match status" value="1"/>
</dbReference>
<dbReference type="AlphaFoldDB" id="A0A9D1AE40"/>